<comment type="catalytic activity">
    <reaction evidence="11">
        <text>O-phospho-L-seryl-[protein] + H2O = L-seryl-[protein] + phosphate</text>
        <dbReference type="Rhea" id="RHEA:20629"/>
        <dbReference type="Rhea" id="RHEA-COMP:9863"/>
        <dbReference type="Rhea" id="RHEA-COMP:11604"/>
        <dbReference type="ChEBI" id="CHEBI:15377"/>
        <dbReference type="ChEBI" id="CHEBI:29999"/>
        <dbReference type="ChEBI" id="CHEBI:43474"/>
        <dbReference type="ChEBI" id="CHEBI:83421"/>
        <dbReference type="EC" id="3.1.3.16"/>
    </reaction>
</comment>
<evidence type="ECO:0000256" key="2">
    <source>
        <dbReference type="ARBA" id="ARBA00001946"/>
    </source>
</evidence>
<dbReference type="PANTHER" id="PTHR47992">
    <property type="entry name" value="PROTEIN PHOSPHATASE"/>
    <property type="match status" value="1"/>
</dbReference>
<proteinExistence type="inferred from homology"/>
<dbReference type="Proteomes" id="UP001279734">
    <property type="component" value="Unassembled WGS sequence"/>
</dbReference>
<evidence type="ECO:0000256" key="10">
    <source>
        <dbReference type="ARBA" id="ARBA00023211"/>
    </source>
</evidence>
<evidence type="ECO:0000256" key="7">
    <source>
        <dbReference type="ARBA" id="ARBA00022801"/>
    </source>
</evidence>
<dbReference type="Pfam" id="PF00481">
    <property type="entry name" value="PP2C"/>
    <property type="match status" value="1"/>
</dbReference>
<organism evidence="15 16">
    <name type="scientific">Nepenthes gracilis</name>
    <name type="common">Slender pitcher plant</name>
    <dbReference type="NCBI Taxonomy" id="150966"/>
    <lineage>
        <taxon>Eukaryota</taxon>
        <taxon>Viridiplantae</taxon>
        <taxon>Streptophyta</taxon>
        <taxon>Embryophyta</taxon>
        <taxon>Tracheophyta</taxon>
        <taxon>Spermatophyta</taxon>
        <taxon>Magnoliopsida</taxon>
        <taxon>eudicotyledons</taxon>
        <taxon>Gunneridae</taxon>
        <taxon>Pentapetalae</taxon>
        <taxon>Caryophyllales</taxon>
        <taxon>Nepenthaceae</taxon>
        <taxon>Nepenthes</taxon>
    </lineage>
</organism>
<keyword evidence="10" id="KW-0464">Manganese</keyword>
<evidence type="ECO:0000256" key="9">
    <source>
        <dbReference type="ARBA" id="ARBA00022912"/>
    </source>
</evidence>
<gene>
    <name evidence="15" type="ORF">Nepgr_005936</name>
</gene>
<dbReference type="GO" id="GO:0046872">
    <property type="term" value="F:metal ion binding"/>
    <property type="evidence" value="ECO:0007669"/>
    <property type="project" value="UniProtKB-KW"/>
</dbReference>
<keyword evidence="6" id="KW-0479">Metal-binding</keyword>
<evidence type="ECO:0000256" key="13">
    <source>
        <dbReference type="RuleBase" id="RU003465"/>
    </source>
</evidence>
<dbReference type="PROSITE" id="PS01032">
    <property type="entry name" value="PPM_1"/>
    <property type="match status" value="1"/>
</dbReference>
<dbReference type="PROSITE" id="PS51746">
    <property type="entry name" value="PPM_2"/>
    <property type="match status" value="1"/>
</dbReference>
<keyword evidence="5" id="KW-0938">Abscisic acid signaling pathway</keyword>
<evidence type="ECO:0000256" key="1">
    <source>
        <dbReference type="ARBA" id="ARBA00001936"/>
    </source>
</evidence>
<evidence type="ECO:0000256" key="6">
    <source>
        <dbReference type="ARBA" id="ARBA00022723"/>
    </source>
</evidence>
<comment type="cofactor">
    <cofactor evidence="1">
        <name>Mn(2+)</name>
        <dbReference type="ChEBI" id="CHEBI:29035"/>
    </cofactor>
</comment>
<dbReference type="InterPro" id="IPR000222">
    <property type="entry name" value="PP2C_BS"/>
</dbReference>
<evidence type="ECO:0000256" key="3">
    <source>
        <dbReference type="ARBA" id="ARBA00006702"/>
    </source>
</evidence>
<keyword evidence="8" id="KW-0460">Magnesium</keyword>
<name>A0AAD3S4J9_NEPGR</name>
<evidence type="ECO:0000256" key="4">
    <source>
        <dbReference type="ARBA" id="ARBA00013081"/>
    </source>
</evidence>
<keyword evidence="7 13" id="KW-0378">Hydrolase</keyword>
<keyword evidence="9 13" id="KW-0904">Protein phosphatase</keyword>
<dbReference type="SUPFAM" id="SSF81606">
    <property type="entry name" value="PP2C-like"/>
    <property type="match status" value="1"/>
</dbReference>
<comment type="catalytic activity">
    <reaction evidence="12">
        <text>O-phospho-L-threonyl-[protein] + H2O = L-threonyl-[protein] + phosphate</text>
        <dbReference type="Rhea" id="RHEA:47004"/>
        <dbReference type="Rhea" id="RHEA-COMP:11060"/>
        <dbReference type="Rhea" id="RHEA-COMP:11605"/>
        <dbReference type="ChEBI" id="CHEBI:15377"/>
        <dbReference type="ChEBI" id="CHEBI:30013"/>
        <dbReference type="ChEBI" id="CHEBI:43474"/>
        <dbReference type="ChEBI" id="CHEBI:61977"/>
        <dbReference type="EC" id="3.1.3.16"/>
    </reaction>
</comment>
<dbReference type="GO" id="GO:0009738">
    <property type="term" value="P:abscisic acid-activated signaling pathway"/>
    <property type="evidence" value="ECO:0007669"/>
    <property type="project" value="UniProtKB-KW"/>
</dbReference>
<reference evidence="15" key="1">
    <citation type="submission" date="2023-05" db="EMBL/GenBank/DDBJ databases">
        <title>Nepenthes gracilis genome sequencing.</title>
        <authorList>
            <person name="Fukushima K."/>
        </authorList>
    </citation>
    <scope>NUCLEOTIDE SEQUENCE</scope>
    <source>
        <strain evidence="15">SING2019-196</strain>
    </source>
</reference>
<dbReference type="FunFam" id="3.60.40.10:FF:000025">
    <property type="entry name" value="Protein phosphatase 2C 16"/>
    <property type="match status" value="1"/>
</dbReference>
<comment type="cofactor">
    <cofactor evidence="2">
        <name>Mg(2+)</name>
        <dbReference type="ChEBI" id="CHEBI:18420"/>
    </cofactor>
</comment>
<keyword evidence="16" id="KW-1185">Reference proteome</keyword>
<evidence type="ECO:0000256" key="12">
    <source>
        <dbReference type="ARBA" id="ARBA00048336"/>
    </source>
</evidence>
<dbReference type="Gene3D" id="3.60.40.10">
    <property type="entry name" value="PPM-type phosphatase domain"/>
    <property type="match status" value="1"/>
</dbReference>
<sequence length="536" mass="58647">MPFGIGNFVSDDEAMIAGLMLKENSASLLSDISVERLPLGTSKTSCCNNLAAGFSTVTDSLCEKNICEELTSSTVTSGKQSCHVNGSNNERETIEADCFPCCQSMAGENSSSNGEESSAGDANSVSNLPTYMGIEKNGKDLKAVTQFITWDSKDELEPVGDVFAVAEDLDVEEGNGHDLNASSVLLGKPQEKIIRTMSSQCGFCKDSKPLWGFTSICGGRPEMEDAIAAIPCFQRLPTKMFMSEHESNGLDQNLTQAVNFYGVYDGHGGCQVANYCRDRLHLALAEEIETLKREFQNGCIANNWQEQWEKAFYRCFLKVDAEVGGSQQGNMEGNGSVPETDLEPIAPETVGSTAVVAVVCSSHIIVANSGDSRAVLCRGKTPMPLSIDHKPNRKDEWERIEAADGKVIQWNGFRVFGVLAMSRSIGDRYMKPWIIPDPEVMFVPRAKDDDCLILASDGLWDVMSNEEACEAARRRILLWHKRKGANMARHRDDGVDPAAQSAAEYLSRLALQRGSKDNVSVIVVDLKPHRKLKTKT</sequence>
<dbReference type="CDD" id="cd00143">
    <property type="entry name" value="PP2Cc"/>
    <property type="match status" value="1"/>
</dbReference>
<evidence type="ECO:0000256" key="5">
    <source>
        <dbReference type="ARBA" id="ARBA00022682"/>
    </source>
</evidence>
<dbReference type="InterPro" id="IPR001932">
    <property type="entry name" value="PPM-type_phosphatase-like_dom"/>
</dbReference>
<evidence type="ECO:0000259" key="14">
    <source>
        <dbReference type="PROSITE" id="PS51746"/>
    </source>
</evidence>
<feature type="domain" description="PPM-type phosphatase" evidence="14">
    <location>
        <begin position="210"/>
        <end position="526"/>
    </location>
</feature>
<evidence type="ECO:0000313" key="16">
    <source>
        <dbReference type="Proteomes" id="UP001279734"/>
    </source>
</evidence>
<accession>A0AAD3S4J9</accession>
<dbReference type="EMBL" id="BSYO01000004">
    <property type="protein sequence ID" value="GMH04097.1"/>
    <property type="molecule type" value="Genomic_DNA"/>
</dbReference>
<evidence type="ECO:0000256" key="11">
    <source>
        <dbReference type="ARBA" id="ARBA00047761"/>
    </source>
</evidence>
<comment type="caution">
    <text evidence="15">The sequence shown here is derived from an EMBL/GenBank/DDBJ whole genome shotgun (WGS) entry which is preliminary data.</text>
</comment>
<dbReference type="EC" id="3.1.3.16" evidence="4"/>
<dbReference type="InterPro" id="IPR036457">
    <property type="entry name" value="PPM-type-like_dom_sf"/>
</dbReference>
<dbReference type="AlphaFoldDB" id="A0AAD3S4J9"/>
<evidence type="ECO:0000313" key="15">
    <source>
        <dbReference type="EMBL" id="GMH04097.1"/>
    </source>
</evidence>
<protein>
    <recommendedName>
        <fullName evidence="4">protein-serine/threonine phosphatase</fullName>
        <ecNumber evidence="4">3.1.3.16</ecNumber>
    </recommendedName>
</protein>
<comment type="similarity">
    <text evidence="3 13">Belongs to the PP2C family.</text>
</comment>
<evidence type="ECO:0000256" key="8">
    <source>
        <dbReference type="ARBA" id="ARBA00022842"/>
    </source>
</evidence>
<dbReference type="InterPro" id="IPR015655">
    <property type="entry name" value="PP2C"/>
</dbReference>
<dbReference type="SMART" id="SM00332">
    <property type="entry name" value="PP2Cc"/>
    <property type="match status" value="1"/>
</dbReference>
<dbReference type="GO" id="GO:0004722">
    <property type="term" value="F:protein serine/threonine phosphatase activity"/>
    <property type="evidence" value="ECO:0007669"/>
    <property type="project" value="UniProtKB-EC"/>
</dbReference>